<protein>
    <recommendedName>
        <fullName evidence="4">Glycosyltransferase</fullName>
    </recommendedName>
</protein>
<dbReference type="Gene3D" id="3.40.50.300">
    <property type="entry name" value="P-loop containing nucleotide triphosphate hydrolases"/>
    <property type="match status" value="1"/>
</dbReference>
<dbReference type="SUPFAM" id="SSF53756">
    <property type="entry name" value="UDP-Glycosyltransferase/glycogen phosphorylase"/>
    <property type="match status" value="1"/>
</dbReference>
<evidence type="ECO:0008006" key="4">
    <source>
        <dbReference type="Google" id="ProtNLM"/>
    </source>
</evidence>
<keyword evidence="1" id="KW-0175">Coiled coil</keyword>
<dbReference type="SUPFAM" id="SSF52540">
    <property type="entry name" value="P-loop containing nucleoside triphosphate hydrolases"/>
    <property type="match status" value="1"/>
</dbReference>
<feature type="coiled-coil region" evidence="1">
    <location>
        <begin position="431"/>
        <end position="522"/>
    </location>
</feature>
<proteinExistence type="predicted"/>
<evidence type="ECO:0000313" key="3">
    <source>
        <dbReference type="Proteomes" id="UP000812277"/>
    </source>
</evidence>
<comment type="caution">
    <text evidence="2">The sequence shown here is derived from an EMBL/GenBank/DDBJ whole genome shotgun (WGS) entry which is preliminary data.</text>
</comment>
<evidence type="ECO:0000313" key="2">
    <source>
        <dbReference type="EMBL" id="MBW7475545.1"/>
    </source>
</evidence>
<reference evidence="2 3" key="1">
    <citation type="submission" date="2021-07" db="EMBL/GenBank/DDBJ databases">
        <title>Paenibacillus radiodurans sp. nov., isolated from the southeastern edge of Tengger Desert.</title>
        <authorList>
            <person name="Zhang G."/>
        </authorList>
    </citation>
    <scope>NUCLEOTIDE SEQUENCE [LARGE SCALE GENOMIC DNA]</scope>
    <source>
        <strain evidence="2 3">DT7-4</strain>
    </source>
</reference>
<sequence>MNTNAIIILGMHRSGTSLLAKTVRSLGVYLGSEGQMIGPREDNPEGFWEHAEIVDIHEKLLASLSSSWDTTEPLPAEWWQSEEAAASREQLKAIISRDFSQRTIWGFKDPRTCLLLPLWKPVLEELNIVPSYIVCLRNPLNVAASLHRRDRFTNEKSLALWTLYVLSSLYHTQDEKRIIVSYDHMLEQPVETGKIISDFLNIPFDEEVRDRMSSLPDRTLRHGTFGTSDMLQMQSVPSIVKHIYQIGLSGEKDQNELNGEMLHETVRSTYESLIQSAQLLNHKRAYRMQIYWAGADAQFTEEKSTYITVSASGTMASYQVEIKEEIGSALRINFIQELPYIQFSRLLLVQGEVEVDLLKSGNLAYVNCLVLHDYDAGANKAVGISIGPDPQLFIKNLPLLQGSATLLIDIDHSFQIDEEVIKRLLQQIRGLQRADGEQEALRLAADQAEKRLGMQVEHLQIANAAQEETIRLVADQLEKQLETLELLCRDKDTLDAEHKHLNRQLQSRKVEIAELQDQLQAKDKLLMNELLLHRQRDQEIERYRREIALYSASLSWRATIPLRWLGDVARRSKRSAKRLAKSTLQWYAVQQNRRNRSDGLPGKLIDKKYAIVISHTNYLESMGGTEKYIYEQYLHLARHDIGVIQIFPGQSYSLLDTKNGAYYGVVADGQFRGFHSIMDIVEWLSGLQIQLTTLYTHHLLNWQISDYTALYSGVQQKHTFLHILYMHDFFTLCSSYHMQFEPKTAISRMQLSERRSCIADIAASPCGVAPICLGCRHSVQLSEWRQAIQAVLAQADHIVVPSNIVKETVAAVYGDMVHKLTIKGHLNFTEQSIIHKPKPVQRKIRLAYLGYKMDNKGWQLWESLYKDKELGQLYEFHHVGSQENYSDHVVMHSYSFIEDGKMAAPDLLAKHDIDLVLLWSIVPESYSYTLQESIAAGVPVLTSPLSGNIAATIHAHPELGKVLQSEEQLRAFLFDAGEVLCYVSGDRARYVLEYNHLSFDLEELSL</sequence>
<name>A0ABS7D6P0_9BACL</name>
<dbReference type="EMBL" id="JAHZIJ010000007">
    <property type="protein sequence ID" value="MBW7475545.1"/>
    <property type="molecule type" value="Genomic_DNA"/>
</dbReference>
<dbReference type="RefSeq" id="WP_219872780.1">
    <property type="nucleotide sequence ID" value="NZ_JAHZIJ010000007.1"/>
</dbReference>
<evidence type="ECO:0000256" key="1">
    <source>
        <dbReference type="SAM" id="Coils"/>
    </source>
</evidence>
<keyword evidence="3" id="KW-1185">Reference proteome</keyword>
<accession>A0ABS7D6P0</accession>
<dbReference type="Proteomes" id="UP000812277">
    <property type="component" value="Unassembled WGS sequence"/>
</dbReference>
<dbReference type="InterPro" id="IPR027417">
    <property type="entry name" value="P-loop_NTPase"/>
</dbReference>
<gene>
    <name evidence="2" type="ORF">K0T92_12360</name>
</gene>
<organism evidence="2 3">
    <name type="scientific">Paenibacillus oenotherae</name>
    <dbReference type="NCBI Taxonomy" id="1435645"/>
    <lineage>
        <taxon>Bacteria</taxon>
        <taxon>Bacillati</taxon>
        <taxon>Bacillota</taxon>
        <taxon>Bacilli</taxon>
        <taxon>Bacillales</taxon>
        <taxon>Paenibacillaceae</taxon>
        <taxon>Paenibacillus</taxon>
    </lineage>
</organism>